<evidence type="ECO:0000256" key="3">
    <source>
        <dbReference type="ARBA" id="ARBA00022827"/>
    </source>
</evidence>
<comment type="cofactor">
    <cofactor evidence="6">
        <name>FAD</name>
        <dbReference type="ChEBI" id="CHEBI:57692"/>
    </cofactor>
</comment>
<dbReference type="GO" id="GO:0103075">
    <property type="term" value="F:indole-3-pyruvate monooxygenase activity"/>
    <property type="evidence" value="ECO:0007669"/>
    <property type="project" value="UniProtKB-EC"/>
</dbReference>
<dbReference type="PRINTS" id="PR00368">
    <property type="entry name" value="FADPNR"/>
</dbReference>
<name>A0A835HKF8_9MAGN</name>
<dbReference type="Gene3D" id="3.50.50.60">
    <property type="entry name" value="FAD/NAD(P)-binding domain"/>
    <property type="match status" value="1"/>
</dbReference>
<dbReference type="EMBL" id="JADFTS010000006">
    <property type="protein sequence ID" value="KAF9599718.1"/>
    <property type="molecule type" value="Genomic_DNA"/>
</dbReference>
<keyword evidence="3 6" id="KW-0274">FAD</keyword>
<dbReference type="InterPro" id="IPR020946">
    <property type="entry name" value="Flavin_mOase-like"/>
</dbReference>
<evidence type="ECO:0000313" key="8">
    <source>
        <dbReference type="Proteomes" id="UP000631114"/>
    </source>
</evidence>
<keyword evidence="2 6" id="KW-0285">Flavoprotein</keyword>
<comment type="similarity">
    <text evidence="1 6">Belongs to the FMO family.</text>
</comment>
<organism evidence="7 8">
    <name type="scientific">Coptis chinensis</name>
    <dbReference type="NCBI Taxonomy" id="261450"/>
    <lineage>
        <taxon>Eukaryota</taxon>
        <taxon>Viridiplantae</taxon>
        <taxon>Streptophyta</taxon>
        <taxon>Embryophyta</taxon>
        <taxon>Tracheophyta</taxon>
        <taxon>Spermatophyta</taxon>
        <taxon>Magnoliopsida</taxon>
        <taxon>Ranunculales</taxon>
        <taxon>Ranunculaceae</taxon>
        <taxon>Coptidoideae</taxon>
        <taxon>Coptis</taxon>
    </lineage>
</organism>
<dbReference type="SUPFAM" id="SSF51905">
    <property type="entry name" value="FAD/NAD(P)-binding domain"/>
    <property type="match status" value="1"/>
</dbReference>
<keyword evidence="4 6" id="KW-0560">Oxidoreductase</keyword>
<comment type="caution">
    <text evidence="7">The sequence shown here is derived from an EMBL/GenBank/DDBJ whole genome shotgun (WGS) entry which is preliminary data.</text>
</comment>
<dbReference type="AlphaFoldDB" id="A0A835HKF8"/>
<proteinExistence type="inferred from homology"/>
<evidence type="ECO:0000256" key="6">
    <source>
        <dbReference type="RuleBase" id="RU361177"/>
    </source>
</evidence>
<protein>
    <recommendedName>
        <fullName evidence="6">Flavin-containing monooxygenase</fullName>
        <ecNumber evidence="6">1.-.-.-</ecNumber>
    </recommendedName>
</protein>
<dbReference type="Proteomes" id="UP000631114">
    <property type="component" value="Unassembled WGS sequence"/>
</dbReference>
<dbReference type="GO" id="GO:0050660">
    <property type="term" value="F:flavin adenine dinucleotide binding"/>
    <property type="evidence" value="ECO:0007669"/>
    <property type="project" value="InterPro"/>
</dbReference>
<sequence length="392" mass="43530">MSAVSVEPLVVIVGAGPAGIATAACLKRHSISSIILEKEYCCASLWKNRAYDRLKLHLAKKFCSLPHFPIPSSAPTFVPREGFIQYMDCYVTEFKLEPFFGRFVKSATYDSSLGKWLIEAKNTTLNKTETYTGDFLVVASGENSKGIIPELPGLDSFPGETIHSSEYKSGTNFQDRKVLVVGSGNSGMEISYDLSKYGVDTSIVVRSPCHILSKEMVYVGMTLMKFLPMSLVDHLIMMYAKFRYGDLTQYGLHLPEQGPFYRKFVTGKSPVIDVGTVEKIKKGEIKIFPAITSIKDGKATFEKGEEQTFDAMIFATGYKSTTNSWLKDFVYILNGDGMPKMSFPNHWKGENRLYCAGFSSRGLAGIAMDAEAIADDIKTIRNNAIKIINKLF</sequence>
<dbReference type="PRINTS" id="PR00469">
    <property type="entry name" value="PNDRDTASEII"/>
</dbReference>
<evidence type="ECO:0000313" key="7">
    <source>
        <dbReference type="EMBL" id="KAF9599718.1"/>
    </source>
</evidence>
<dbReference type="Pfam" id="PF00743">
    <property type="entry name" value="FMO-like"/>
    <property type="match status" value="1"/>
</dbReference>
<dbReference type="PANTHER" id="PTHR43539">
    <property type="entry name" value="FLAVIN-BINDING MONOOXYGENASE-LIKE PROTEIN (AFU_ORTHOLOGUE AFUA_4G09220)"/>
    <property type="match status" value="1"/>
</dbReference>
<evidence type="ECO:0000256" key="2">
    <source>
        <dbReference type="ARBA" id="ARBA00022630"/>
    </source>
</evidence>
<comment type="catalytic activity">
    <reaction evidence="5">
        <text>indole-3-pyruvate + NADPH + O2 + H(+) = (indol-3-yl)acetate + CO2 + NADP(+) + H2O</text>
        <dbReference type="Rhea" id="RHEA:34331"/>
        <dbReference type="ChEBI" id="CHEBI:15377"/>
        <dbReference type="ChEBI" id="CHEBI:15378"/>
        <dbReference type="ChEBI" id="CHEBI:15379"/>
        <dbReference type="ChEBI" id="CHEBI:16526"/>
        <dbReference type="ChEBI" id="CHEBI:17640"/>
        <dbReference type="ChEBI" id="CHEBI:30854"/>
        <dbReference type="ChEBI" id="CHEBI:57783"/>
        <dbReference type="ChEBI" id="CHEBI:58349"/>
        <dbReference type="EC" id="1.14.13.168"/>
    </reaction>
</comment>
<accession>A0A835HKF8</accession>
<reference evidence="7 8" key="1">
    <citation type="submission" date="2020-10" db="EMBL/GenBank/DDBJ databases">
        <title>The Coptis chinensis genome and diversification of protoberbering-type alkaloids.</title>
        <authorList>
            <person name="Wang B."/>
            <person name="Shu S."/>
            <person name="Song C."/>
            <person name="Liu Y."/>
        </authorList>
    </citation>
    <scope>NUCLEOTIDE SEQUENCE [LARGE SCALE GENOMIC DNA]</scope>
    <source>
        <strain evidence="7">HL-2020</strain>
        <tissue evidence="7">Leaf</tissue>
    </source>
</reference>
<dbReference type="OrthoDB" id="66881at2759"/>
<dbReference type="GO" id="GO:0050661">
    <property type="term" value="F:NADP binding"/>
    <property type="evidence" value="ECO:0007669"/>
    <property type="project" value="InterPro"/>
</dbReference>
<dbReference type="GO" id="GO:0004499">
    <property type="term" value="F:N,N-dimethylaniline monooxygenase activity"/>
    <property type="evidence" value="ECO:0007669"/>
    <property type="project" value="InterPro"/>
</dbReference>
<dbReference type="PANTHER" id="PTHR43539:SF93">
    <property type="entry name" value="INDOLE-3-PYRUVATE MONOOXYGENASE YUCCA10-RELATED"/>
    <property type="match status" value="1"/>
</dbReference>
<keyword evidence="6" id="KW-0503">Monooxygenase</keyword>
<gene>
    <name evidence="7" type="ORF">IFM89_001664</name>
</gene>
<evidence type="ECO:0000256" key="4">
    <source>
        <dbReference type="ARBA" id="ARBA00023002"/>
    </source>
</evidence>
<dbReference type="EC" id="1.-.-.-" evidence="6"/>
<keyword evidence="8" id="KW-1185">Reference proteome</keyword>
<evidence type="ECO:0000256" key="1">
    <source>
        <dbReference type="ARBA" id="ARBA00009183"/>
    </source>
</evidence>
<dbReference type="InterPro" id="IPR050982">
    <property type="entry name" value="Auxin_biosynth/cation_transpt"/>
</dbReference>
<evidence type="ECO:0000256" key="5">
    <source>
        <dbReference type="ARBA" id="ARBA00047707"/>
    </source>
</evidence>
<dbReference type="InterPro" id="IPR036188">
    <property type="entry name" value="FAD/NAD-bd_sf"/>
</dbReference>